<dbReference type="EMBL" id="JAIWYP010000003">
    <property type="protein sequence ID" value="KAH3852830.1"/>
    <property type="molecule type" value="Genomic_DNA"/>
</dbReference>
<keyword evidence="2" id="KW-1185">Reference proteome</keyword>
<sequence length="61" mass="7138">MISVTPSNRKVFTDFETDFKVNVPVKSSGETKKKLLKQRQLAELQRIQVEEGKRLIKPIYF</sequence>
<reference evidence="1" key="1">
    <citation type="journal article" date="2019" name="bioRxiv">
        <title>The Genome of the Zebra Mussel, Dreissena polymorpha: A Resource for Invasive Species Research.</title>
        <authorList>
            <person name="McCartney M.A."/>
            <person name="Auch B."/>
            <person name="Kono T."/>
            <person name="Mallez S."/>
            <person name="Zhang Y."/>
            <person name="Obille A."/>
            <person name="Becker A."/>
            <person name="Abrahante J.E."/>
            <person name="Garbe J."/>
            <person name="Badalamenti J.P."/>
            <person name="Herman A."/>
            <person name="Mangelson H."/>
            <person name="Liachko I."/>
            <person name="Sullivan S."/>
            <person name="Sone E.D."/>
            <person name="Koren S."/>
            <person name="Silverstein K.A.T."/>
            <person name="Beckman K.B."/>
            <person name="Gohl D.M."/>
        </authorList>
    </citation>
    <scope>NUCLEOTIDE SEQUENCE</scope>
    <source>
        <strain evidence="1">Duluth1</strain>
        <tissue evidence="1">Whole animal</tissue>
    </source>
</reference>
<evidence type="ECO:0000313" key="2">
    <source>
        <dbReference type="Proteomes" id="UP000828390"/>
    </source>
</evidence>
<name>A0A9D4L6B6_DREPO</name>
<proteinExistence type="predicted"/>
<comment type="caution">
    <text evidence="1">The sequence shown here is derived from an EMBL/GenBank/DDBJ whole genome shotgun (WGS) entry which is preliminary data.</text>
</comment>
<reference evidence="1" key="2">
    <citation type="submission" date="2020-11" db="EMBL/GenBank/DDBJ databases">
        <authorList>
            <person name="McCartney M.A."/>
            <person name="Auch B."/>
            <person name="Kono T."/>
            <person name="Mallez S."/>
            <person name="Becker A."/>
            <person name="Gohl D.M."/>
            <person name="Silverstein K.A.T."/>
            <person name="Koren S."/>
            <person name="Bechman K.B."/>
            <person name="Herman A."/>
            <person name="Abrahante J.E."/>
            <person name="Garbe J."/>
        </authorList>
    </citation>
    <scope>NUCLEOTIDE SEQUENCE</scope>
    <source>
        <strain evidence="1">Duluth1</strain>
        <tissue evidence="1">Whole animal</tissue>
    </source>
</reference>
<dbReference type="AlphaFoldDB" id="A0A9D4L6B6"/>
<accession>A0A9D4L6B6</accession>
<organism evidence="1 2">
    <name type="scientific">Dreissena polymorpha</name>
    <name type="common">Zebra mussel</name>
    <name type="synonym">Mytilus polymorpha</name>
    <dbReference type="NCBI Taxonomy" id="45954"/>
    <lineage>
        <taxon>Eukaryota</taxon>
        <taxon>Metazoa</taxon>
        <taxon>Spiralia</taxon>
        <taxon>Lophotrochozoa</taxon>
        <taxon>Mollusca</taxon>
        <taxon>Bivalvia</taxon>
        <taxon>Autobranchia</taxon>
        <taxon>Heteroconchia</taxon>
        <taxon>Euheterodonta</taxon>
        <taxon>Imparidentia</taxon>
        <taxon>Neoheterodontei</taxon>
        <taxon>Myida</taxon>
        <taxon>Dreissenoidea</taxon>
        <taxon>Dreissenidae</taxon>
        <taxon>Dreissena</taxon>
    </lineage>
</organism>
<evidence type="ECO:0000313" key="1">
    <source>
        <dbReference type="EMBL" id="KAH3852830.1"/>
    </source>
</evidence>
<gene>
    <name evidence="1" type="ORF">DPMN_095351</name>
</gene>
<protein>
    <submittedName>
        <fullName evidence="1">Uncharacterized protein</fullName>
    </submittedName>
</protein>
<dbReference type="Proteomes" id="UP000828390">
    <property type="component" value="Unassembled WGS sequence"/>
</dbReference>